<proteinExistence type="predicted"/>
<keyword evidence="4" id="KW-1185">Reference proteome</keyword>
<evidence type="ECO:0000313" key="4">
    <source>
        <dbReference type="Proteomes" id="UP000028045"/>
    </source>
</evidence>
<keyword evidence="1" id="KW-0489">Methyltransferase</keyword>
<dbReference type="InterPro" id="IPR016874">
    <property type="entry name" value="TcmP-like"/>
</dbReference>
<dbReference type="Proteomes" id="UP000028045">
    <property type="component" value="Unassembled WGS sequence"/>
</dbReference>
<dbReference type="GO" id="GO:0032259">
    <property type="term" value="P:methylation"/>
    <property type="evidence" value="ECO:0007669"/>
    <property type="project" value="UniProtKB-KW"/>
</dbReference>
<dbReference type="EMBL" id="KL649596">
    <property type="protein sequence ID" value="KEY63942.1"/>
    <property type="molecule type" value="Genomic_DNA"/>
</dbReference>
<dbReference type="OrthoDB" id="203237at2759"/>
<dbReference type="SUPFAM" id="SSF53335">
    <property type="entry name" value="S-adenosyl-L-methionine-dependent methyltransferases"/>
    <property type="match status" value="1"/>
</dbReference>
<dbReference type="Pfam" id="PF04072">
    <property type="entry name" value="LCM"/>
    <property type="match status" value="1"/>
</dbReference>
<protein>
    <submittedName>
        <fullName evidence="3">Uncharacterized protein</fullName>
    </submittedName>
</protein>
<keyword evidence="2" id="KW-0808">Transferase</keyword>
<dbReference type="HOGENOM" id="CLU_069348_2_0_1"/>
<dbReference type="InterPro" id="IPR007213">
    <property type="entry name" value="Ppm1/Ppm2/Tcmp"/>
</dbReference>
<dbReference type="Gene3D" id="3.40.50.150">
    <property type="entry name" value="Vaccinia Virus protein VP39"/>
    <property type="match status" value="1"/>
</dbReference>
<evidence type="ECO:0000256" key="2">
    <source>
        <dbReference type="ARBA" id="ARBA00022679"/>
    </source>
</evidence>
<dbReference type="PANTHER" id="PTHR43619">
    <property type="entry name" value="S-ADENOSYL-L-METHIONINE-DEPENDENT METHYLTRANSFERASE YKTD-RELATED"/>
    <property type="match status" value="1"/>
</dbReference>
<sequence>MASPESKIKISLTGPPETLLGTLVSRSHDAANPNSILGDKWATETVNRIDYDFSKMGVDVNQAAGIAMRGYLFDLWTREFLKENQSATVLHIACGLDARCNRVTHGSEIRWIDVDMPEVVQLRRQVTNEPEGDYRLLGASAATPGKWLRSIPNDRPTLIIFEGLSMYLSEDEFRSFLQALSERFAAKGGQLVFDHLGTISITAQKWMKMAEVTGSELKFGTDDPSIFKKWLPELILKDDIRNWVLFNHPSMPTAYMSLPVKTTMWVFSMVPWFRDYSRSLRYRF</sequence>
<name>A0A084AF63_STACB</name>
<gene>
    <name evidence="3" type="ORF">S7711_10304</name>
</gene>
<dbReference type="GO" id="GO:0008168">
    <property type="term" value="F:methyltransferase activity"/>
    <property type="evidence" value="ECO:0007669"/>
    <property type="project" value="UniProtKB-KW"/>
</dbReference>
<organism evidence="3 4">
    <name type="scientific">Stachybotrys chartarum (strain CBS 109288 / IBT 7711)</name>
    <name type="common">Toxic black mold</name>
    <name type="synonym">Stilbospora chartarum</name>
    <dbReference type="NCBI Taxonomy" id="1280523"/>
    <lineage>
        <taxon>Eukaryota</taxon>
        <taxon>Fungi</taxon>
        <taxon>Dikarya</taxon>
        <taxon>Ascomycota</taxon>
        <taxon>Pezizomycotina</taxon>
        <taxon>Sordariomycetes</taxon>
        <taxon>Hypocreomycetidae</taxon>
        <taxon>Hypocreales</taxon>
        <taxon>Stachybotryaceae</taxon>
        <taxon>Stachybotrys</taxon>
    </lineage>
</organism>
<reference evidence="3 4" key="1">
    <citation type="journal article" date="2014" name="BMC Genomics">
        <title>Comparative genome sequencing reveals chemotype-specific gene clusters in the toxigenic black mold Stachybotrys.</title>
        <authorList>
            <person name="Semeiks J."/>
            <person name="Borek D."/>
            <person name="Otwinowski Z."/>
            <person name="Grishin N.V."/>
        </authorList>
    </citation>
    <scope>NUCLEOTIDE SEQUENCE [LARGE SCALE GENOMIC DNA]</scope>
    <source>
        <strain evidence="4">CBS 109288 / IBT 7711</strain>
    </source>
</reference>
<evidence type="ECO:0000313" key="3">
    <source>
        <dbReference type="EMBL" id="KEY63942.1"/>
    </source>
</evidence>
<dbReference type="AlphaFoldDB" id="A0A084AF63"/>
<dbReference type="PIRSF" id="PIRSF028177">
    <property type="entry name" value="Polyketide_synth_Omtfrase_TcmP"/>
    <property type="match status" value="1"/>
</dbReference>
<evidence type="ECO:0000256" key="1">
    <source>
        <dbReference type="ARBA" id="ARBA00022603"/>
    </source>
</evidence>
<accession>A0A084AF63</accession>
<dbReference type="InterPro" id="IPR029063">
    <property type="entry name" value="SAM-dependent_MTases_sf"/>
</dbReference>
<dbReference type="PANTHER" id="PTHR43619:SF2">
    <property type="entry name" value="S-ADENOSYL-L-METHIONINE-DEPENDENT METHYLTRANSFERASES SUPERFAMILY PROTEIN"/>
    <property type="match status" value="1"/>
</dbReference>